<dbReference type="InterPro" id="IPR036271">
    <property type="entry name" value="Tet_transcr_reg_TetR-rel_C_sf"/>
</dbReference>
<dbReference type="RefSeq" id="WP_123227276.1">
    <property type="nucleotide sequence ID" value="NZ_RJSE01000007.1"/>
</dbReference>
<gene>
    <name evidence="7" type="ORF">EFK50_09125</name>
</gene>
<evidence type="ECO:0000256" key="1">
    <source>
        <dbReference type="ARBA" id="ARBA00022491"/>
    </source>
</evidence>
<reference evidence="7 8" key="1">
    <citation type="submission" date="2018-11" db="EMBL/GenBank/DDBJ databases">
        <authorList>
            <person name="Li F."/>
        </authorList>
    </citation>
    <scope>NUCLEOTIDE SEQUENCE [LARGE SCALE GENOMIC DNA]</scope>
    <source>
        <strain evidence="7 8">Gsoil 097</strain>
    </source>
</reference>
<name>A0A3N0CFG9_9ACTN</name>
<sequence length="215" mass="23521">MPRTPLTRAAVLRAAMELADADGLPALSMRAVARALGVEAMSLYHHVANKDAMLDGMVDEVFAAFHLPEIGAPWRAELRTRSVSARAVLHRHPWAVGLMDSRRNAGYETVRHHDAVLGCLRESGFSWELAGSAFALLDAHLYGFLVQELALPFEGEADLAELAGAMFDALPAGELPYFRGFATERALQPGYSFAPEFEIGLDLILDGLERRHLAQ</sequence>
<evidence type="ECO:0000259" key="6">
    <source>
        <dbReference type="PROSITE" id="PS50977"/>
    </source>
</evidence>
<keyword evidence="8" id="KW-1185">Reference proteome</keyword>
<dbReference type="GO" id="GO:0045892">
    <property type="term" value="P:negative regulation of DNA-templated transcription"/>
    <property type="evidence" value="ECO:0007669"/>
    <property type="project" value="InterPro"/>
</dbReference>
<keyword evidence="1" id="KW-0678">Repressor</keyword>
<dbReference type="PANTHER" id="PTHR30055">
    <property type="entry name" value="HTH-TYPE TRANSCRIPTIONAL REGULATOR RUTR"/>
    <property type="match status" value="1"/>
</dbReference>
<dbReference type="Gene3D" id="1.10.10.60">
    <property type="entry name" value="Homeodomain-like"/>
    <property type="match status" value="1"/>
</dbReference>
<proteinExistence type="predicted"/>
<organism evidence="7 8">
    <name type="scientific">Nocardioides marmoriginsengisoli</name>
    <dbReference type="NCBI Taxonomy" id="661483"/>
    <lineage>
        <taxon>Bacteria</taxon>
        <taxon>Bacillati</taxon>
        <taxon>Actinomycetota</taxon>
        <taxon>Actinomycetes</taxon>
        <taxon>Propionibacteriales</taxon>
        <taxon>Nocardioidaceae</taxon>
        <taxon>Nocardioides</taxon>
    </lineage>
</organism>
<dbReference type="InterPro" id="IPR009057">
    <property type="entry name" value="Homeodomain-like_sf"/>
</dbReference>
<dbReference type="GO" id="GO:0003700">
    <property type="term" value="F:DNA-binding transcription factor activity"/>
    <property type="evidence" value="ECO:0007669"/>
    <property type="project" value="TreeGrafter"/>
</dbReference>
<dbReference type="PRINTS" id="PR00455">
    <property type="entry name" value="HTHTETR"/>
</dbReference>
<dbReference type="PANTHER" id="PTHR30055:SF151">
    <property type="entry name" value="TRANSCRIPTIONAL REGULATORY PROTEIN"/>
    <property type="match status" value="1"/>
</dbReference>
<evidence type="ECO:0000256" key="2">
    <source>
        <dbReference type="ARBA" id="ARBA00023015"/>
    </source>
</evidence>
<dbReference type="InterPro" id="IPR050109">
    <property type="entry name" value="HTH-type_TetR-like_transc_reg"/>
</dbReference>
<dbReference type="AlphaFoldDB" id="A0A3N0CFG9"/>
<dbReference type="EMBL" id="RJSE01000007">
    <property type="protein sequence ID" value="RNL61981.1"/>
    <property type="molecule type" value="Genomic_DNA"/>
</dbReference>
<comment type="caution">
    <text evidence="7">The sequence shown here is derived from an EMBL/GenBank/DDBJ whole genome shotgun (WGS) entry which is preliminary data.</text>
</comment>
<keyword evidence="4" id="KW-0804">Transcription</keyword>
<dbReference type="SUPFAM" id="SSF46689">
    <property type="entry name" value="Homeodomain-like"/>
    <property type="match status" value="1"/>
</dbReference>
<accession>A0A3N0CFG9</accession>
<evidence type="ECO:0000313" key="8">
    <source>
        <dbReference type="Proteomes" id="UP000267128"/>
    </source>
</evidence>
<dbReference type="PROSITE" id="PS50977">
    <property type="entry name" value="HTH_TETR_2"/>
    <property type="match status" value="1"/>
</dbReference>
<dbReference type="GO" id="GO:0046677">
    <property type="term" value="P:response to antibiotic"/>
    <property type="evidence" value="ECO:0007669"/>
    <property type="project" value="InterPro"/>
</dbReference>
<dbReference type="InterPro" id="IPR004111">
    <property type="entry name" value="Repressor_TetR_C"/>
</dbReference>
<evidence type="ECO:0000256" key="5">
    <source>
        <dbReference type="PROSITE-ProRule" id="PRU00335"/>
    </source>
</evidence>
<feature type="domain" description="HTH tetR-type" evidence="6">
    <location>
        <begin position="5"/>
        <end position="65"/>
    </location>
</feature>
<evidence type="ECO:0000256" key="4">
    <source>
        <dbReference type="ARBA" id="ARBA00023163"/>
    </source>
</evidence>
<protein>
    <submittedName>
        <fullName evidence="7">TetR family transcriptional regulator</fullName>
    </submittedName>
</protein>
<feature type="DNA-binding region" description="H-T-H motif" evidence="5">
    <location>
        <begin position="28"/>
        <end position="47"/>
    </location>
</feature>
<dbReference type="Pfam" id="PF00440">
    <property type="entry name" value="TetR_N"/>
    <property type="match status" value="1"/>
</dbReference>
<dbReference type="OrthoDB" id="329481at2"/>
<dbReference type="SUPFAM" id="SSF48498">
    <property type="entry name" value="Tetracyclin repressor-like, C-terminal domain"/>
    <property type="match status" value="1"/>
</dbReference>
<dbReference type="InterPro" id="IPR001647">
    <property type="entry name" value="HTH_TetR"/>
</dbReference>
<evidence type="ECO:0000313" key="7">
    <source>
        <dbReference type="EMBL" id="RNL61981.1"/>
    </source>
</evidence>
<dbReference type="PRINTS" id="PR00400">
    <property type="entry name" value="TETREPRESSOR"/>
</dbReference>
<keyword evidence="3 5" id="KW-0238">DNA-binding</keyword>
<dbReference type="InterPro" id="IPR003012">
    <property type="entry name" value="Tet_transcr_reg_TetR"/>
</dbReference>
<keyword evidence="2" id="KW-0805">Transcription regulation</keyword>
<dbReference type="Gene3D" id="1.10.357.10">
    <property type="entry name" value="Tetracycline Repressor, domain 2"/>
    <property type="match status" value="1"/>
</dbReference>
<dbReference type="Pfam" id="PF02909">
    <property type="entry name" value="TetR_C_1"/>
    <property type="match status" value="1"/>
</dbReference>
<dbReference type="Proteomes" id="UP000267128">
    <property type="component" value="Unassembled WGS sequence"/>
</dbReference>
<evidence type="ECO:0000256" key="3">
    <source>
        <dbReference type="ARBA" id="ARBA00023125"/>
    </source>
</evidence>
<dbReference type="GO" id="GO:0000976">
    <property type="term" value="F:transcription cis-regulatory region binding"/>
    <property type="evidence" value="ECO:0007669"/>
    <property type="project" value="TreeGrafter"/>
</dbReference>